<dbReference type="CDD" id="cd02811">
    <property type="entry name" value="IDI-2_FMN"/>
    <property type="match status" value="1"/>
</dbReference>
<dbReference type="PIRSF" id="PIRSF003314">
    <property type="entry name" value="IPP_isomerase"/>
    <property type="match status" value="1"/>
</dbReference>
<evidence type="ECO:0000256" key="8">
    <source>
        <dbReference type="ARBA" id="ARBA00023229"/>
    </source>
</evidence>
<name>A0A1F8ASX0_9BACT</name>
<keyword evidence="6 11" id="KW-0460">Magnesium</keyword>
<dbReference type="EMBL" id="MGGW01000009">
    <property type="protein sequence ID" value="OGM54842.1"/>
    <property type="molecule type" value="Genomic_DNA"/>
</dbReference>
<feature type="binding site" evidence="11">
    <location>
        <position position="162"/>
    </location>
    <ligand>
        <name>Mg(2+)</name>
        <dbReference type="ChEBI" id="CHEBI:18420"/>
    </ligand>
</feature>
<dbReference type="PANTHER" id="PTHR43665">
    <property type="entry name" value="ISOPENTENYL-DIPHOSPHATE DELTA-ISOMERASE"/>
    <property type="match status" value="1"/>
</dbReference>
<feature type="domain" description="FMN-dependent dehydrogenase" evidence="12">
    <location>
        <begin position="30"/>
        <end position="99"/>
    </location>
</feature>
<evidence type="ECO:0000256" key="7">
    <source>
        <dbReference type="ARBA" id="ARBA00022857"/>
    </source>
</evidence>
<dbReference type="NCBIfam" id="TIGR02151">
    <property type="entry name" value="IPP_isom_2"/>
    <property type="match status" value="1"/>
</dbReference>
<accession>A0A1F8ASX0</accession>
<comment type="similarity">
    <text evidence="11">Belongs to the IPP isomerase type 2 family.</text>
</comment>
<comment type="catalytic activity">
    <reaction evidence="11">
        <text>isopentenyl diphosphate = dimethylallyl diphosphate</text>
        <dbReference type="Rhea" id="RHEA:23284"/>
        <dbReference type="ChEBI" id="CHEBI:57623"/>
        <dbReference type="ChEBI" id="CHEBI:128769"/>
        <dbReference type="EC" id="5.3.3.2"/>
    </reaction>
</comment>
<dbReference type="EC" id="5.3.3.2" evidence="11"/>
<feature type="binding site" evidence="11">
    <location>
        <position position="193"/>
    </location>
    <ligand>
        <name>FMN</name>
        <dbReference type="ChEBI" id="CHEBI:58210"/>
    </ligand>
</feature>
<protein>
    <recommendedName>
        <fullName evidence="11">Isopentenyl-diphosphate delta-isomerase</fullName>
        <shortName evidence="11">IPP isomerase</shortName>
        <ecNumber evidence="11">5.3.3.2</ecNumber>
    </recommendedName>
    <alternativeName>
        <fullName evidence="11">Isopentenyl diphosphate:dimethylallyl diphosphate isomerase</fullName>
    </alternativeName>
    <alternativeName>
        <fullName evidence="11">Isopentenyl pyrophosphate isomerase</fullName>
    </alternativeName>
    <alternativeName>
        <fullName evidence="11">Type 2 isopentenyl diphosphate isomerase</fullName>
        <shortName evidence="11">IDI-2</shortName>
    </alternativeName>
</protein>
<keyword evidence="9 11" id="KW-0413">Isomerase</keyword>
<keyword evidence="5 11" id="KW-0479">Metal-binding</keyword>
<evidence type="ECO:0000259" key="12">
    <source>
        <dbReference type="Pfam" id="PF01070"/>
    </source>
</evidence>
<evidence type="ECO:0000313" key="13">
    <source>
        <dbReference type="EMBL" id="OGM54842.1"/>
    </source>
</evidence>
<keyword evidence="3 11" id="KW-0285">Flavoprotein</keyword>
<comment type="subunit">
    <text evidence="10 11">Homooctamer. Dimer of tetramers.</text>
</comment>
<dbReference type="InterPro" id="IPR013785">
    <property type="entry name" value="Aldolase_TIM"/>
</dbReference>
<dbReference type="InterPro" id="IPR000262">
    <property type="entry name" value="FMN-dep_DH"/>
</dbReference>
<dbReference type="HAMAP" id="MF_00354">
    <property type="entry name" value="Idi_2"/>
    <property type="match status" value="1"/>
</dbReference>
<feature type="binding site" evidence="11">
    <location>
        <position position="126"/>
    </location>
    <ligand>
        <name>FMN</name>
        <dbReference type="ChEBI" id="CHEBI:58210"/>
    </ligand>
</feature>
<evidence type="ECO:0000256" key="11">
    <source>
        <dbReference type="HAMAP-Rule" id="MF_00354"/>
    </source>
</evidence>
<feature type="binding site" evidence="11">
    <location>
        <position position="67"/>
    </location>
    <ligand>
        <name>FMN</name>
        <dbReference type="ChEBI" id="CHEBI:58210"/>
    </ligand>
</feature>
<dbReference type="Proteomes" id="UP000178603">
    <property type="component" value="Unassembled WGS sequence"/>
</dbReference>
<keyword evidence="7 11" id="KW-0521">NADP</keyword>
<dbReference type="GO" id="GO:0016491">
    <property type="term" value="F:oxidoreductase activity"/>
    <property type="evidence" value="ECO:0007669"/>
    <property type="project" value="InterPro"/>
</dbReference>
<evidence type="ECO:0000256" key="1">
    <source>
        <dbReference type="ARBA" id="ARBA00001917"/>
    </source>
</evidence>
<evidence type="ECO:0000256" key="2">
    <source>
        <dbReference type="ARBA" id="ARBA00022490"/>
    </source>
</evidence>
<dbReference type="SUPFAM" id="SSF51395">
    <property type="entry name" value="FMN-linked oxidoreductases"/>
    <property type="match status" value="1"/>
</dbReference>
<reference evidence="13 14" key="1">
    <citation type="journal article" date="2016" name="Nat. Commun.">
        <title>Thousands of microbial genomes shed light on interconnected biogeochemical processes in an aquifer system.</title>
        <authorList>
            <person name="Anantharaman K."/>
            <person name="Brown C.T."/>
            <person name="Hug L.A."/>
            <person name="Sharon I."/>
            <person name="Castelle C.J."/>
            <person name="Probst A.J."/>
            <person name="Thomas B.C."/>
            <person name="Singh A."/>
            <person name="Wilkins M.J."/>
            <person name="Karaoz U."/>
            <person name="Brodie E.L."/>
            <person name="Williams K.H."/>
            <person name="Hubbard S.S."/>
            <person name="Banfield J.F."/>
        </authorList>
    </citation>
    <scope>NUCLEOTIDE SEQUENCE [LARGE SCALE GENOMIC DNA]</scope>
</reference>
<comment type="cofactor">
    <cofactor evidence="1 11">
        <name>FMN</name>
        <dbReference type="ChEBI" id="CHEBI:58210"/>
    </cofactor>
</comment>
<dbReference type="GO" id="GO:0070402">
    <property type="term" value="F:NADPH binding"/>
    <property type="evidence" value="ECO:0007669"/>
    <property type="project" value="UniProtKB-UniRule"/>
</dbReference>
<dbReference type="Pfam" id="PF01070">
    <property type="entry name" value="FMN_dh"/>
    <property type="match status" value="2"/>
</dbReference>
<comment type="cofactor">
    <cofactor evidence="11">
        <name>Mg(2+)</name>
        <dbReference type="ChEBI" id="CHEBI:18420"/>
    </cofactor>
</comment>
<feature type="binding site" evidence="11">
    <location>
        <position position="223"/>
    </location>
    <ligand>
        <name>FMN</name>
        <dbReference type="ChEBI" id="CHEBI:58210"/>
    </ligand>
</feature>
<keyword evidence="2 11" id="KW-0963">Cytoplasm</keyword>
<evidence type="ECO:0000256" key="3">
    <source>
        <dbReference type="ARBA" id="ARBA00022630"/>
    </source>
</evidence>
<feature type="domain" description="FMN-dependent dehydrogenase" evidence="12">
    <location>
        <begin position="253"/>
        <end position="338"/>
    </location>
</feature>
<gene>
    <name evidence="11" type="primary">fni</name>
    <name evidence="13" type="ORF">A3E44_01645</name>
</gene>
<dbReference type="AlphaFoldDB" id="A0A1F8ASX0"/>
<feature type="binding site" evidence="11">
    <location>
        <begin position="296"/>
        <end position="297"/>
    </location>
    <ligand>
        <name>FMN</name>
        <dbReference type="ChEBI" id="CHEBI:58210"/>
    </ligand>
</feature>
<evidence type="ECO:0000256" key="5">
    <source>
        <dbReference type="ARBA" id="ARBA00022723"/>
    </source>
</evidence>
<dbReference type="Gene3D" id="3.20.20.70">
    <property type="entry name" value="Aldolase class I"/>
    <property type="match status" value="1"/>
</dbReference>
<dbReference type="InterPro" id="IPR011179">
    <property type="entry name" value="IPdP_isomerase"/>
</dbReference>
<dbReference type="GO" id="GO:0000287">
    <property type="term" value="F:magnesium ion binding"/>
    <property type="evidence" value="ECO:0007669"/>
    <property type="project" value="UniProtKB-UniRule"/>
</dbReference>
<feature type="binding site" evidence="11">
    <location>
        <begin position="11"/>
        <end position="12"/>
    </location>
    <ligand>
        <name>substrate</name>
    </ligand>
</feature>
<comment type="subcellular location">
    <subcellularLocation>
        <location evidence="11">Cytoplasm</location>
    </subcellularLocation>
</comment>
<feature type="binding site" evidence="11">
    <location>
        <begin position="275"/>
        <end position="277"/>
    </location>
    <ligand>
        <name>FMN</name>
        <dbReference type="ChEBI" id="CHEBI:58210"/>
    </ligand>
</feature>
<comment type="caution">
    <text evidence="13">The sequence shown here is derived from an EMBL/GenBank/DDBJ whole genome shotgun (WGS) entry which is preliminary data.</text>
</comment>
<evidence type="ECO:0000313" key="14">
    <source>
        <dbReference type="Proteomes" id="UP000178603"/>
    </source>
</evidence>
<dbReference type="GO" id="GO:0005737">
    <property type="term" value="C:cytoplasm"/>
    <property type="evidence" value="ECO:0007669"/>
    <property type="project" value="UniProtKB-SubCell"/>
</dbReference>
<evidence type="ECO:0000256" key="4">
    <source>
        <dbReference type="ARBA" id="ARBA00022643"/>
    </source>
</evidence>
<dbReference type="GO" id="GO:0004452">
    <property type="term" value="F:isopentenyl-diphosphate delta-isomerase activity"/>
    <property type="evidence" value="ECO:0007669"/>
    <property type="project" value="UniProtKB-UniRule"/>
</dbReference>
<dbReference type="GO" id="GO:0008299">
    <property type="term" value="P:isoprenoid biosynthetic process"/>
    <property type="evidence" value="ECO:0007669"/>
    <property type="project" value="UniProtKB-UniRule"/>
</dbReference>
<feature type="binding site" evidence="11">
    <location>
        <position position="98"/>
    </location>
    <ligand>
        <name>FMN</name>
        <dbReference type="ChEBI" id="CHEBI:58210"/>
    </ligand>
</feature>
<comment type="cofactor">
    <cofactor evidence="11">
        <name>NADPH</name>
        <dbReference type="ChEBI" id="CHEBI:57783"/>
    </cofactor>
</comment>
<feature type="binding site" evidence="11">
    <location>
        <begin position="98"/>
        <end position="100"/>
    </location>
    <ligand>
        <name>substrate</name>
    </ligand>
</feature>
<comment type="caution">
    <text evidence="11">Lacks conserved residue(s) required for the propagation of feature annotation.</text>
</comment>
<dbReference type="PANTHER" id="PTHR43665:SF1">
    <property type="entry name" value="ISOPENTENYL-DIPHOSPHATE DELTA-ISOMERASE"/>
    <property type="match status" value="1"/>
</dbReference>
<evidence type="ECO:0000256" key="9">
    <source>
        <dbReference type="ARBA" id="ARBA00023235"/>
    </source>
</evidence>
<comment type="function">
    <text evidence="11">Involved in the biosynthesis of isoprenoids. Catalyzes the 1,3-allylic rearrangement of the homoallylic substrate isopentenyl (IPP) to its allylic isomer, dimethylallyl diphosphate (DMAPP).</text>
</comment>
<sequence>MKKEDDNIQNRKKDHLRIATSDISQTGNPGFDKYRFIHNALPEIDFDSIDTSTTFLGKKVNYPFFISCMTGGVSQGKRINRNLAAAAQTWGIAMGVGSQRAAIEHPELAGLFTAREVAPDIPLIANVGLVQLNYGFGAAEYQKIIEMIDADALSVHINPIQEVIQPEGDRNWANLLPKLKQVLPKLSKPVIAKEVGFGLSKSVIERLYKVGVRYFDTAGWGGTNWSVVEGMRGKADRELGKLFGEWGIPTSESIKSVKSVSQLFSDLVTILGSGGVRTGIDVAKCIALGCDMVGIAQPFAKAALISAEEVEKLIERLALELKIAMFGVGAKTIGELQKIKLVAVD</sequence>
<evidence type="ECO:0000256" key="10">
    <source>
        <dbReference type="ARBA" id="ARBA00025810"/>
    </source>
</evidence>
<proteinExistence type="inferred from homology"/>
<evidence type="ECO:0000256" key="6">
    <source>
        <dbReference type="ARBA" id="ARBA00022842"/>
    </source>
</evidence>
<keyword evidence="8 11" id="KW-0414">Isoprene biosynthesis</keyword>
<keyword evidence="4 11" id="KW-0288">FMN</keyword>
<feature type="binding site" evidence="11">
    <location>
        <position position="161"/>
    </location>
    <ligand>
        <name>substrate</name>
    </ligand>
</feature>
<organism evidence="13 14">
    <name type="scientific">Candidatus Woesebacteria bacterium RIFCSPHIGHO2_12_FULL_41_24</name>
    <dbReference type="NCBI Taxonomy" id="1802510"/>
    <lineage>
        <taxon>Bacteria</taxon>
        <taxon>Candidatus Woeseibacteriota</taxon>
    </lineage>
</organism>
<dbReference type="GO" id="GO:0010181">
    <property type="term" value="F:FMN binding"/>
    <property type="evidence" value="ECO:0007669"/>
    <property type="project" value="UniProtKB-UniRule"/>
</dbReference>